<dbReference type="RefSeq" id="WP_228723538.1">
    <property type="nucleotide sequence ID" value="NZ_AP023189.1"/>
</dbReference>
<keyword evidence="4" id="KW-1185">Reference proteome</keyword>
<dbReference type="EMBL" id="AP023189">
    <property type="protein sequence ID" value="BCG22552.1"/>
    <property type="molecule type" value="Genomic_DNA"/>
</dbReference>
<organism evidence="1 3">
    <name type="scientific">Pseudomonas tohonis</name>
    <dbReference type="NCBI Taxonomy" id="2725477"/>
    <lineage>
        <taxon>Bacteria</taxon>
        <taxon>Pseudomonadati</taxon>
        <taxon>Pseudomonadota</taxon>
        <taxon>Gammaproteobacteria</taxon>
        <taxon>Pseudomonadales</taxon>
        <taxon>Pseudomonadaceae</taxon>
        <taxon>Pseudomonas</taxon>
    </lineage>
</organism>
<dbReference type="Proteomes" id="UP001054892">
    <property type="component" value="Unassembled WGS sequence"/>
</dbReference>
<sequence>MRLFLVLLLCLVLATCSTHIPSIQVLRPADSGLAIRHSFQLVPPEQALQSPAPYREHYIRLDPLLRQGLAARGYHESQSPELRVYYWLALQDAPLEFKVDQAPPNPLGPYQAIHRLRDETGTLRLRITDLDGLVLWEGIASTGLSPSWDSAELLESAVEALTRQIPIAANERAAILRTLGGEHADIQGGRRGS</sequence>
<evidence type="ECO:0008006" key="5">
    <source>
        <dbReference type="Google" id="ProtNLM"/>
    </source>
</evidence>
<evidence type="ECO:0000313" key="3">
    <source>
        <dbReference type="Proteomes" id="UP000509383"/>
    </source>
</evidence>
<protein>
    <recommendedName>
        <fullName evidence="5">DUF4136 domain-containing protein</fullName>
    </recommendedName>
</protein>
<dbReference type="Proteomes" id="UP000509383">
    <property type="component" value="Chromosome"/>
</dbReference>
<name>A0A6J4DYH2_9PSED</name>
<accession>A0A6J4DYH2</accession>
<proteinExistence type="predicted"/>
<dbReference type="AlphaFoldDB" id="A0A6J4DYH2"/>
<evidence type="ECO:0000313" key="4">
    <source>
        <dbReference type="Proteomes" id="UP001054892"/>
    </source>
</evidence>
<dbReference type="EMBL" id="BQKM01000007">
    <property type="protein sequence ID" value="GJN53482.1"/>
    <property type="molecule type" value="Genomic_DNA"/>
</dbReference>
<dbReference type="KEGG" id="ptw:TUM18999_07430"/>
<gene>
    <name evidence="1" type="ORF">TUM18999_07430</name>
    <name evidence="2" type="ORF">TUM20286_32340</name>
</gene>
<evidence type="ECO:0000313" key="2">
    <source>
        <dbReference type="EMBL" id="GJN53482.1"/>
    </source>
</evidence>
<reference evidence="1 3" key="1">
    <citation type="submission" date="2020-05" db="EMBL/GenBank/DDBJ databases">
        <title>Characterization of novel class B3 metallo-beta-lactamase from novel Pseudomonas species.</title>
        <authorList>
            <person name="Yamada K."/>
            <person name="Aoki K."/>
            <person name="Ishii Y."/>
        </authorList>
    </citation>
    <scope>NUCLEOTIDE SEQUENCE [LARGE SCALE GENOMIC DNA]</scope>
    <source>
        <strain evidence="1 3">TUM18999</strain>
        <strain evidence="2 4">TUM20286</strain>
    </source>
</reference>
<evidence type="ECO:0000313" key="1">
    <source>
        <dbReference type="EMBL" id="BCG22552.1"/>
    </source>
</evidence>